<comment type="caution">
    <text evidence="2">The sequence shown here is derived from an EMBL/GenBank/DDBJ whole genome shotgun (WGS) entry which is preliminary data.</text>
</comment>
<feature type="region of interest" description="Disordered" evidence="1">
    <location>
        <begin position="1"/>
        <end position="29"/>
    </location>
</feature>
<dbReference type="EMBL" id="LQYG01000083">
    <property type="protein sequence ID" value="KYC60794.1"/>
    <property type="molecule type" value="Genomic_DNA"/>
</dbReference>
<name>A0A150JVL3_HEYCO</name>
<protein>
    <submittedName>
        <fullName evidence="2">Uncharacterized protein</fullName>
    </submittedName>
</protein>
<organism evidence="2 3">
    <name type="scientific">Heyndrickxia coagulans</name>
    <name type="common">Weizmannia coagulans</name>
    <dbReference type="NCBI Taxonomy" id="1398"/>
    <lineage>
        <taxon>Bacteria</taxon>
        <taxon>Bacillati</taxon>
        <taxon>Bacillota</taxon>
        <taxon>Bacilli</taxon>
        <taxon>Bacillales</taxon>
        <taxon>Bacillaceae</taxon>
        <taxon>Heyndrickxia</taxon>
    </lineage>
</organism>
<dbReference type="Proteomes" id="UP000075288">
    <property type="component" value="Unassembled WGS sequence"/>
</dbReference>
<accession>A0A150JVL3</accession>
<dbReference type="AlphaFoldDB" id="A0A150JVL3"/>
<evidence type="ECO:0000256" key="1">
    <source>
        <dbReference type="SAM" id="MobiDB-lite"/>
    </source>
</evidence>
<proteinExistence type="predicted"/>
<reference evidence="2 3" key="1">
    <citation type="submission" date="2016-01" db="EMBL/GenBank/DDBJ databases">
        <title>Genome Sequences of Twelve Sporeforming Bacillus Species Isolated from Foods.</title>
        <authorList>
            <person name="Berendsen E.M."/>
            <person name="Wells-Bennik M.H."/>
            <person name="Krawcyk A.O."/>
            <person name="De Jong A."/>
            <person name="Holsappel S."/>
            <person name="Eijlander R.T."/>
            <person name="Kuipers O.P."/>
        </authorList>
    </citation>
    <scope>NUCLEOTIDE SEQUENCE [LARGE SCALE GENOMIC DNA]</scope>
    <source>
        <strain evidence="2 3">B4098</strain>
    </source>
</reference>
<sequence length="59" mass="6615">MGCNNNIRKSTKGAHFSLIQKKPTNPNKGRFKIPDSPSNHALAQEIAVKNRFFSRAFPC</sequence>
<evidence type="ECO:0000313" key="3">
    <source>
        <dbReference type="Proteomes" id="UP000075288"/>
    </source>
</evidence>
<evidence type="ECO:0000313" key="2">
    <source>
        <dbReference type="EMBL" id="KYC60794.1"/>
    </source>
</evidence>
<gene>
    <name evidence="2" type="ORF">B4098_3038</name>
</gene>